<gene>
    <name evidence="3" type="ORF">AVEN_245748_1</name>
</gene>
<reference evidence="3 4" key="1">
    <citation type="journal article" date="2019" name="Sci. Rep.">
        <title>Orb-weaving spider Araneus ventricosus genome elucidates the spidroin gene catalogue.</title>
        <authorList>
            <person name="Kono N."/>
            <person name="Nakamura H."/>
            <person name="Ohtoshi R."/>
            <person name="Moran D.A.P."/>
            <person name="Shinohara A."/>
            <person name="Yoshida Y."/>
            <person name="Fujiwara M."/>
            <person name="Mori M."/>
            <person name="Tomita M."/>
            <person name="Arakawa K."/>
        </authorList>
    </citation>
    <scope>NUCLEOTIDE SEQUENCE [LARGE SCALE GENOMIC DNA]</scope>
</reference>
<organism evidence="3 4">
    <name type="scientific">Araneus ventricosus</name>
    <name type="common">Orbweaver spider</name>
    <name type="synonym">Epeira ventricosa</name>
    <dbReference type="NCBI Taxonomy" id="182803"/>
    <lineage>
        <taxon>Eukaryota</taxon>
        <taxon>Metazoa</taxon>
        <taxon>Ecdysozoa</taxon>
        <taxon>Arthropoda</taxon>
        <taxon>Chelicerata</taxon>
        <taxon>Arachnida</taxon>
        <taxon>Araneae</taxon>
        <taxon>Araneomorphae</taxon>
        <taxon>Entelegynae</taxon>
        <taxon>Araneoidea</taxon>
        <taxon>Araneidae</taxon>
        <taxon>Araneus</taxon>
    </lineage>
</organism>
<proteinExistence type="predicted"/>
<evidence type="ECO:0000313" key="4">
    <source>
        <dbReference type="Proteomes" id="UP000499080"/>
    </source>
</evidence>
<dbReference type="PROSITE" id="PS00022">
    <property type="entry name" value="EGF_1"/>
    <property type="match status" value="1"/>
</dbReference>
<dbReference type="InterPro" id="IPR000742">
    <property type="entry name" value="EGF"/>
</dbReference>
<accession>A0A4Y2B7V8</accession>
<feature type="domain" description="EGF-like" evidence="2">
    <location>
        <begin position="1"/>
        <end position="36"/>
    </location>
</feature>
<keyword evidence="1" id="KW-1015">Disulfide bond</keyword>
<name>A0A4Y2B7V8_ARAVE</name>
<sequence length="139" mass="15466">VPCTDESQCGERQKCVGEEGKKTCQCANGLGGENCELEEWCEKTGKFENCKGENGTCEYSKEKRSVVCTCATGKKLHPEENICKGVGQKFRPHKGIILTNGLSFIQKIFVLLQSYNGVWPLRRIAVLLLLQFSSILLSF</sequence>
<feature type="non-terminal residue" evidence="3">
    <location>
        <position position="1"/>
    </location>
</feature>
<protein>
    <recommendedName>
        <fullName evidence="2">EGF-like domain-containing protein</fullName>
    </recommendedName>
</protein>
<keyword evidence="4" id="KW-1185">Reference proteome</keyword>
<evidence type="ECO:0000259" key="2">
    <source>
        <dbReference type="PROSITE" id="PS50026"/>
    </source>
</evidence>
<dbReference type="AlphaFoldDB" id="A0A4Y2B7V8"/>
<evidence type="ECO:0000256" key="1">
    <source>
        <dbReference type="PROSITE-ProRule" id="PRU00076"/>
    </source>
</evidence>
<dbReference type="Proteomes" id="UP000499080">
    <property type="component" value="Unassembled WGS sequence"/>
</dbReference>
<comment type="caution">
    <text evidence="1">Lacks conserved residue(s) required for the propagation of feature annotation.</text>
</comment>
<dbReference type="SMART" id="SM00181">
    <property type="entry name" value="EGF"/>
    <property type="match status" value="2"/>
</dbReference>
<feature type="disulfide bond" evidence="1">
    <location>
        <begin position="26"/>
        <end position="35"/>
    </location>
</feature>
<dbReference type="PROSITE" id="PS50026">
    <property type="entry name" value="EGF_3"/>
    <property type="match status" value="1"/>
</dbReference>
<comment type="caution">
    <text evidence="3">The sequence shown here is derived from an EMBL/GenBank/DDBJ whole genome shotgun (WGS) entry which is preliminary data.</text>
</comment>
<evidence type="ECO:0000313" key="3">
    <source>
        <dbReference type="EMBL" id="GBL87366.1"/>
    </source>
</evidence>
<dbReference type="EMBL" id="BGPR01082494">
    <property type="protein sequence ID" value="GBL87366.1"/>
    <property type="molecule type" value="Genomic_DNA"/>
</dbReference>
<keyword evidence="1" id="KW-0245">EGF-like domain</keyword>